<dbReference type="Pfam" id="PF06429">
    <property type="entry name" value="Flg_bbr_C"/>
    <property type="match status" value="1"/>
</dbReference>
<reference evidence="5" key="1">
    <citation type="submission" date="2020-10" db="EMBL/GenBank/DDBJ databases">
        <authorList>
            <person name="Gilroy R."/>
        </authorList>
    </citation>
    <scope>NUCLEOTIDE SEQUENCE</scope>
    <source>
        <strain evidence="5">ChiBcec16-1751</strain>
    </source>
</reference>
<dbReference type="Pfam" id="PF22692">
    <property type="entry name" value="LlgE_F_G_D1"/>
    <property type="match status" value="1"/>
</dbReference>
<keyword evidence="5" id="KW-0969">Cilium</keyword>
<evidence type="ECO:0000259" key="3">
    <source>
        <dbReference type="Pfam" id="PF06429"/>
    </source>
</evidence>
<name>A0A9D1FBY9_9FIRM</name>
<feature type="domain" description="Flagellar basal-body/hook protein C-terminal" evidence="3">
    <location>
        <begin position="206"/>
        <end position="246"/>
    </location>
</feature>
<keyword evidence="5" id="KW-0966">Cell projection</keyword>
<keyword evidence="2" id="KW-0975">Bacterial flagellum</keyword>
<comment type="caution">
    <text evidence="5">The sequence shown here is derived from an EMBL/GenBank/DDBJ whole genome shotgun (WGS) entry which is preliminary data.</text>
</comment>
<feature type="domain" description="Flagellar hook protein FlgE/F/G-like D1" evidence="4">
    <location>
        <begin position="94"/>
        <end position="146"/>
    </location>
</feature>
<dbReference type="Proteomes" id="UP000886741">
    <property type="component" value="Unassembled WGS sequence"/>
</dbReference>
<proteinExistence type="inferred from homology"/>
<gene>
    <name evidence="5" type="ORF">IAA83_10950</name>
</gene>
<reference evidence="5" key="2">
    <citation type="journal article" date="2021" name="PeerJ">
        <title>Extensive microbial diversity within the chicken gut microbiome revealed by metagenomics and culture.</title>
        <authorList>
            <person name="Gilroy R."/>
            <person name="Ravi A."/>
            <person name="Getino M."/>
            <person name="Pursley I."/>
            <person name="Horton D.L."/>
            <person name="Alikhan N.F."/>
            <person name="Baker D."/>
            <person name="Gharbi K."/>
            <person name="Hall N."/>
            <person name="Watson M."/>
            <person name="Adriaenssens E.M."/>
            <person name="Foster-Nyarko E."/>
            <person name="Jarju S."/>
            <person name="Secka A."/>
            <person name="Antonio M."/>
            <person name="Oren A."/>
            <person name="Chaudhuri R.R."/>
            <person name="La Ragione R."/>
            <person name="Hildebrand F."/>
            <person name="Pallen M.J."/>
        </authorList>
    </citation>
    <scope>NUCLEOTIDE SEQUENCE</scope>
    <source>
        <strain evidence="5">ChiBcec16-1751</strain>
    </source>
</reference>
<evidence type="ECO:0000256" key="2">
    <source>
        <dbReference type="RuleBase" id="RU362116"/>
    </source>
</evidence>
<dbReference type="GO" id="GO:0009425">
    <property type="term" value="C:bacterial-type flagellum basal body"/>
    <property type="evidence" value="ECO:0007669"/>
    <property type="project" value="UniProtKB-SubCell"/>
</dbReference>
<dbReference type="InterPro" id="IPR053967">
    <property type="entry name" value="LlgE_F_G-like_D1"/>
</dbReference>
<sequence length="252" mass="27864">MTRGFYDLTSGMLSQTRRLDVVGNNMTNLTTAGYKQETYTDTTFQEVLLSRTGNVDKSNPAPIGQASYMLVPSEMYINHDQGIVEETGLTLDFAIYGDGYFAIETDNGVEYTRNGNFSLDNEGYLYLPNHGRVLGMDQQPIHLDTDYIEADDAGRIYNAADETLYYGQIGVFTFADPQQLVKNESGLFGANGQQAAASNAQVMWKNLENSNVDMIQEMSRMMTAQRALQGASTVLKLYDGVLTKATSDVGRL</sequence>
<dbReference type="EMBL" id="DVJJ01000170">
    <property type="protein sequence ID" value="HIS65861.1"/>
    <property type="molecule type" value="Genomic_DNA"/>
</dbReference>
<dbReference type="AlphaFoldDB" id="A0A9D1FBY9"/>
<protein>
    <submittedName>
        <fullName evidence="5">Flagellar hook-basal body protein</fullName>
    </submittedName>
</protein>
<dbReference type="SUPFAM" id="SSF117143">
    <property type="entry name" value="Flagellar hook protein flgE"/>
    <property type="match status" value="1"/>
</dbReference>
<evidence type="ECO:0000256" key="1">
    <source>
        <dbReference type="ARBA" id="ARBA00009677"/>
    </source>
</evidence>
<dbReference type="GO" id="GO:0071978">
    <property type="term" value="P:bacterial-type flagellum-dependent swarming motility"/>
    <property type="evidence" value="ECO:0007669"/>
    <property type="project" value="TreeGrafter"/>
</dbReference>
<dbReference type="PANTHER" id="PTHR30435">
    <property type="entry name" value="FLAGELLAR PROTEIN"/>
    <property type="match status" value="1"/>
</dbReference>
<evidence type="ECO:0000313" key="5">
    <source>
        <dbReference type="EMBL" id="HIS65861.1"/>
    </source>
</evidence>
<comment type="similarity">
    <text evidence="1 2">Belongs to the flagella basal body rod proteins family.</text>
</comment>
<keyword evidence="5" id="KW-0282">Flagellum</keyword>
<dbReference type="NCBIfam" id="TIGR03506">
    <property type="entry name" value="FlgEFG_subfam"/>
    <property type="match status" value="1"/>
</dbReference>
<evidence type="ECO:0000313" key="6">
    <source>
        <dbReference type="Proteomes" id="UP000886741"/>
    </source>
</evidence>
<organism evidence="5 6">
    <name type="scientific">Candidatus Avoscillospira avistercoris</name>
    <dbReference type="NCBI Taxonomy" id="2840707"/>
    <lineage>
        <taxon>Bacteria</taxon>
        <taxon>Bacillati</taxon>
        <taxon>Bacillota</taxon>
        <taxon>Clostridia</taxon>
        <taxon>Eubacteriales</taxon>
        <taxon>Oscillospiraceae</taxon>
        <taxon>Oscillospiraceae incertae sedis</taxon>
        <taxon>Candidatus Avoscillospira</taxon>
    </lineage>
</organism>
<dbReference type="InterPro" id="IPR037925">
    <property type="entry name" value="FlgE/F/G-like"/>
</dbReference>
<dbReference type="InterPro" id="IPR020013">
    <property type="entry name" value="Flagellar_FlgE/F/G"/>
</dbReference>
<dbReference type="PANTHER" id="PTHR30435:SF19">
    <property type="entry name" value="FLAGELLAR BASAL-BODY ROD PROTEIN FLGG"/>
    <property type="match status" value="1"/>
</dbReference>
<accession>A0A9D1FBY9</accession>
<dbReference type="InterPro" id="IPR010930">
    <property type="entry name" value="Flg_bb/hook_C_dom"/>
</dbReference>
<comment type="subcellular location">
    <subcellularLocation>
        <location evidence="2">Bacterial flagellum basal body</location>
    </subcellularLocation>
</comment>
<evidence type="ECO:0000259" key="4">
    <source>
        <dbReference type="Pfam" id="PF22692"/>
    </source>
</evidence>